<dbReference type="SUPFAM" id="SSF81573">
    <property type="entry name" value="F1F0 ATP synthase subunit B, membrane domain"/>
    <property type="match status" value="1"/>
</dbReference>
<keyword evidence="4 12" id="KW-0812">Transmembrane</keyword>
<dbReference type="GO" id="GO:0045259">
    <property type="term" value="C:proton-transporting ATP synthase complex"/>
    <property type="evidence" value="ECO:0007669"/>
    <property type="project" value="UniProtKB-KW"/>
</dbReference>
<evidence type="ECO:0000256" key="8">
    <source>
        <dbReference type="ARBA" id="ARBA00023136"/>
    </source>
</evidence>
<dbReference type="Pfam" id="PF00430">
    <property type="entry name" value="ATP-synt_B"/>
    <property type="match status" value="1"/>
</dbReference>
<protein>
    <recommendedName>
        <fullName evidence="12">ATP synthase subunit b</fullName>
    </recommendedName>
    <alternativeName>
        <fullName evidence="12">ATP synthase F(0) sector subunit b</fullName>
    </alternativeName>
    <alternativeName>
        <fullName evidence="12">ATPase subunit I</fullName>
    </alternativeName>
    <alternativeName>
        <fullName evidence="12">F-type ATPase subunit b</fullName>
        <shortName evidence="12">F-ATPase subunit b</shortName>
    </alternativeName>
</protein>
<comment type="function">
    <text evidence="10 12">F(1)F(0) ATP synthase produces ATP from ADP in the presence of a proton or sodium gradient. F-type ATPases consist of two structural domains, F(1) containing the extramembraneous catalytic core and F(0) containing the membrane proton channel, linked together by a central stalk and a peripheral stalk. During catalysis, ATP synthesis in the catalytic domain of F(1) is coupled via a rotary mechanism of the central stalk subunits to proton translocation.</text>
</comment>
<comment type="subcellular location">
    <subcellularLocation>
        <location evidence="12">Cell membrane</location>
        <topology evidence="12">Single-pass membrane protein</topology>
    </subcellularLocation>
    <subcellularLocation>
        <location evidence="11">Endomembrane system</location>
        <topology evidence="11">Single-pass membrane protein</topology>
    </subcellularLocation>
</comment>
<accession>A0A9D1WV49</accession>
<keyword evidence="12" id="KW-1003">Cell membrane</keyword>
<name>A0A9D1WV49_9FIRM</name>
<dbReference type="HAMAP" id="MF_01398">
    <property type="entry name" value="ATP_synth_b_bprime"/>
    <property type="match status" value="1"/>
</dbReference>
<dbReference type="CDD" id="cd06503">
    <property type="entry name" value="ATP-synt_Fo_b"/>
    <property type="match status" value="1"/>
</dbReference>
<evidence type="ECO:0000256" key="10">
    <source>
        <dbReference type="ARBA" id="ARBA00025198"/>
    </source>
</evidence>
<organism evidence="15 16">
    <name type="scientific">Candidatus Anaerostipes excrementavium</name>
    <dbReference type="NCBI Taxonomy" id="2838463"/>
    <lineage>
        <taxon>Bacteria</taxon>
        <taxon>Bacillati</taxon>
        <taxon>Bacillota</taxon>
        <taxon>Clostridia</taxon>
        <taxon>Lachnospirales</taxon>
        <taxon>Lachnospiraceae</taxon>
        <taxon>Anaerostipes</taxon>
    </lineage>
</organism>
<dbReference type="Gene3D" id="6.10.250.1580">
    <property type="match status" value="1"/>
</dbReference>
<dbReference type="InterPro" id="IPR002146">
    <property type="entry name" value="ATP_synth_b/b'su_bac/chlpt"/>
</dbReference>
<evidence type="ECO:0000256" key="1">
    <source>
        <dbReference type="ARBA" id="ARBA00005513"/>
    </source>
</evidence>
<dbReference type="GO" id="GO:0046961">
    <property type="term" value="F:proton-transporting ATPase activity, rotational mechanism"/>
    <property type="evidence" value="ECO:0007669"/>
    <property type="project" value="TreeGrafter"/>
</dbReference>
<dbReference type="GO" id="GO:0046933">
    <property type="term" value="F:proton-transporting ATP synthase activity, rotational mechanism"/>
    <property type="evidence" value="ECO:0007669"/>
    <property type="project" value="UniProtKB-UniRule"/>
</dbReference>
<keyword evidence="3 12" id="KW-0138">CF(0)</keyword>
<evidence type="ECO:0000313" key="16">
    <source>
        <dbReference type="Proteomes" id="UP000886721"/>
    </source>
</evidence>
<reference evidence="15" key="2">
    <citation type="submission" date="2021-04" db="EMBL/GenBank/DDBJ databases">
        <authorList>
            <person name="Gilroy R."/>
        </authorList>
    </citation>
    <scope>NUCLEOTIDE SEQUENCE</scope>
    <source>
        <strain evidence="15">CHK191-13928</strain>
    </source>
</reference>
<evidence type="ECO:0000256" key="12">
    <source>
        <dbReference type="HAMAP-Rule" id="MF_01398"/>
    </source>
</evidence>
<comment type="subunit">
    <text evidence="12">F-type ATPases have 2 components, F(1) - the catalytic core - and F(0) - the membrane proton channel. F(1) has five subunits: alpha(3), beta(3), gamma(1), delta(1), epsilon(1). F(0) has three main subunits: a(1), b(2) and c(10-14). The alpha and beta chains form an alternating ring which encloses part of the gamma chain. F(1) is attached to F(0) by a central stalk formed by the gamma and epsilon chains, while a peripheral stalk is formed by the delta and b chains.</text>
</comment>
<evidence type="ECO:0000256" key="11">
    <source>
        <dbReference type="ARBA" id="ARBA00037847"/>
    </source>
</evidence>
<proteinExistence type="inferred from homology"/>
<comment type="function">
    <text evidence="12">Component of the F(0) channel, it forms part of the peripheral stalk, linking F(1) to F(0).</text>
</comment>
<dbReference type="EMBL" id="DXEM01000019">
    <property type="protein sequence ID" value="HIX67744.1"/>
    <property type="molecule type" value="Genomic_DNA"/>
</dbReference>
<evidence type="ECO:0000256" key="3">
    <source>
        <dbReference type="ARBA" id="ARBA00022547"/>
    </source>
</evidence>
<evidence type="ECO:0000256" key="7">
    <source>
        <dbReference type="ARBA" id="ARBA00023065"/>
    </source>
</evidence>
<feature type="coiled-coil region" evidence="14">
    <location>
        <begin position="46"/>
        <end position="117"/>
    </location>
</feature>
<dbReference type="Proteomes" id="UP000886721">
    <property type="component" value="Unassembled WGS sequence"/>
</dbReference>
<keyword evidence="14" id="KW-0175">Coiled coil</keyword>
<keyword evidence="6 12" id="KW-1133">Transmembrane helix</keyword>
<evidence type="ECO:0000256" key="9">
    <source>
        <dbReference type="ARBA" id="ARBA00023310"/>
    </source>
</evidence>
<dbReference type="PANTHER" id="PTHR33445:SF2">
    <property type="entry name" value="ATP SYNTHASE SUBUNIT B', CHLOROPLASTIC"/>
    <property type="match status" value="1"/>
</dbReference>
<evidence type="ECO:0000256" key="6">
    <source>
        <dbReference type="ARBA" id="ARBA00022989"/>
    </source>
</evidence>
<evidence type="ECO:0000313" key="15">
    <source>
        <dbReference type="EMBL" id="HIX67744.1"/>
    </source>
</evidence>
<dbReference type="PANTHER" id="PTHR33445">
    <property type="entry name" value="ATP SYNTHASE SUBUNIT B', CHLOROPLASTIC"/>
    <property type="match status" value="1"/>
</dbReference>
<dbReference type="GO" id="GO:0012505">
    <property type="term" value="C:endomembrane system"/>
    <property type="evidence" value="ECO:0007669"/>
    <property type="project" value="UniProtKB-SubCell"/>
</dbReference>
<keyword evidence="9 12" id="KW-0066">ATP synthesis</keyword>
<dbReference type="InterPro" id="IPR050059">
    <property type="entry name" value="ATP_synthase_B_chain"/>
</dbReference>
<evidence type="ECO:0000256" key="4">
    <source>
        <dbReference type="ARBA" id="ARBA00022692"/>
    </source>
</evidence>
<keyword evidence="7 12" id="KW-0406">Ion transport</keyword>
<feature type="transmembrane region" description="Helical" evidence="12">
    <location>
        <begin position="12"/>
        <end position="34"/>
    </location>
</feature>
<dbReference type="GO" id="GO:0005886">
    <property type="term" value="C:plasma membrane"/>
    <property type="evidence" value="ECO:0007669"/>
    <property type="project" value="UniProtKB-SubCell"/>
</dbReference>
<comment type="caution">
    <text evidence="15">The sequence shown here is derived from an EMBL/GenBank/DDBJ whole genome shotgun (WGS) entry which is preliminary data.</text>
</comment>
<dbReference type="InterPro" id="IPR005864">
    <property type="entry name" value="ATP_synth_F0_bsu_bac"/>
</dbReference>
<comment type="similarity">
    <text evidence="1 12 13">Belongs to the ATPase B chain family.</text>
</comment>
<dbReference type="AlphaFoldDB" id="A0A9D1WV49"/>
<keyword evidence="5 12" id="KW-0375">Hydrogen ion transport</keyword>
<gene>
    <name evidence="12 15" type="primary">atpF</name>
    <name evidence="15" type="ORF">H9735_06400</name>
</gene>
<evidence type="ECO:0000256" key="14">
    <source>
        <dbReference type="SAM" id="Coils"/>
    </source>
</evidence>
<evidence type="ECO:0000256" key="5">
    <source>
        <dbReference type="ARBA" id="ARBA00022781"/>
    </source>
</evidence>
<keyword evidence="8 12" id="KW-0472">Membrane</keyword>
<reference evidence="15" key="1">
    <citation type="journal article" date="2021" name="PeerJ">
        <title>Extensive microbial diversity within the chicken gut microbiome revealed by metagenomics and culture.</title>
        <authorList>
            <person name="Gilroy R."/>
            <person name="Ravi A."/>
            <person name="Getino M."/>
            <person name="Pursley I."/>
            <person name="Horton D.L."/>
            <person name="Alikhan N.F."/>
            <person name="Baker D."/>
            <person name="Gharbi K."/>
            <person name="Hall N."/>
            <person name="Watson M."/>
            <person name="Adriaenssens E.M."/>
            <person name="Foster-Nyarko E."/>
            <person name="Jarju S."/>
            <person name="Secka A."/>
            <person name="Antonio M."/>
            <person name="Oren A."/>
            <person name="Chaudhuri R.R."/>
            <person name="La Ragione R."/>
            <person name="Hildebrand F."/>
            <person name="Pallen M.J."/>
        </authorList>
    </citation>
    <scope>NUCLEOTIDE SEQUENCE</scope>
    <source>
        <strain evidence="15">CHK191-13928</strain>
    </source>
</reference>
<keyword evidence="2 12" id="KW-0813">Transport</keyword>
<sequence length="160" mass="18029">MFLKLDWGIIWPIVNIVVFYLLLRKFLFGPVAAIMEKRKEMISKDLMDAKAAKEEAAQIKSEYEESLRKAKDEAGQIISDARERAKNEYQEKVKKANEEAAQIRQNAQKDIEAEKQQAIAGLQSEIAGIALMAAAKVVEKETGSEENEKILDDFLKEAGV</sequence>
<dbReference type="NCBIfam" id="TIGR01144">
    <property type="entry name" value="ATP_synt_b"/>
    <property type="match status" value="1"/>
</dbReference>
<evidence type="ECO:0000256" key="13">
    <source>
        <dbReference type="RuleBase" id="RU003848"/>
    </source>
</evidence>
<evidence type="ECO:0000256" key="2">
    <source>
        <dbReference type="ARBA" id="ARBA00022448"/>
    </source>
</evidence>
<dbReference type="InterPro" id="IPR028987">
    <property type="entry name" value="ATP_synth_B-like_membr_sf"/>
</dbReference>